<proteinExistence type="predicted"/>
<organism evidence="2 3">
    <name type="scientific">Xanthomonas manihotis</name>
    <dbReference type="NCBI Taxonomy" id="43353"/>
    <lineage>
        <taxon>Bacteria</taxon>
        <taxon>Pseudomonadati</taxon>
        <taxon>Pseudomonadota</taxon>
        <taxon>Gammaproteobacteria</taxon>
        <taxon>Lysobacterales</taxon>
        <taxon>Lysobacteraceae</taxon>
        <taxon>Xanthomonas</taxon>
    </lineage>
</organism>
<gene>
    <name evidence="2" type="ORF">J7405_02095</name>
</gene>
<feature type="transmembrane region" description="Helical" evidence="1">
    <location>
        <begin position="27"/>
        <end position="52"/>
    </location>
</feature>
<protein>
    <submittedName>
        <fullName evidence="2">Uncharacterized protein</fullName>
    </submittedName>
</protein>
<evidence type="ECO:0000256" key="1">
    <source>
        <dbReference type="SAM" id="Phobius"/>
    </source>
</evidence>
<feature type="transmembrane region" description="Helical" evidence="1">
    <location>
        <begin position="118"/>
        <end position="135"/>
    </location>
</feature>
<evidence type="ECO:0000313" key="3">
    <source>
        <dbReference type="Proteomes" id="UP000668572"/>
    </source>
</evidence>
<dbReference type="RefSeq" id="WP_017154676.1">
    <property type="nucleotide sequence ID" value="NZ_CP083575.1"/>
</dbReference>
<keyword evidence="1" id="KW-1133">Transmembrane helix</keyword>
<dbReference type="Proteomes" id="UP000668572">
    <property type="component" value="Unassembled WGS sequence"/>
</dbReference>
<comment type="caution">
    <text evidence="2">The sequence shown here is derived from an EMBL/GenBank/DDBJ whole genome shotgun (WGS) entry which is preliminary data.</text>
</comment>
<keyword evidence="1" id="KW-0472">Membrane</keyword>
<accession>A0A8I2BTL7</accession>
<reference evidence="2" key="1">
    <citation type="submission" date="2021-03" db="EMBL/GenBank/DDBJ databases">
        <title>Molecular characterization of Xanthomonas species pathogenic on Araceae and the development of a triplex TaqMan assay for detection of X. phaseoli pv. dieffenbachiae.</title>
        <authorList>
            <person name="Van Der Wolf J."/>
            <person name="Krijger M."/>
            <person name="Mendes O."/>
            <person name="Brankovics B."/>
            <person name="Bonants P."/>
            <person name="Meekes E."/>
        </authorList>
    </citation>
    <scope>NUCLEOTIDE SEQUENCE</scope>
    <source>
        <strain evidence="2">NBC1264</strain>
    </source>
</reference>
<evidence type="ECO:0000313" key="2">
    <source>
        <dbReference type="EMBL" id="MBO9758367.1"/>
    </source>
</evidence>
<sequence length="210" mass="23130">MLFVILMSEYDFFSYDIFDAGGFGMTVFYATAELMIVVSGLALFGFVIPLASGMKNRKIPWSELGFFILLNTFCGLLLITLSLSRGWEMERHFLPIIISGLAALYIAAALHAPRKLKIRAAIGMIATLIAFAVIYPKPMVNLLANGLRAYGVGGELPVQIVYQNGETTRGKLIFLSPENAYITPIKDGASLSTVRRSATREIIIVRNRSL</sequence>
<dbReference type="EMBL" id="JAGHXW010000004">
    <property type="protein sequence ID" value="MBO9758367.1"/>
    <property type="molecule type" value="Genomic_DNA"/>
</dbReference>
<feature type="transmembrane region" description="Helical" evidence="1">
    <location>
        <begin position="64"/>
        <end position="87"/>
    </location>
</feature>
<keyword evidence="1" id="KW-0812">Transmembrane</keyword>
<dbReference type="AlphaFoldDB" id="A0A8I2BTL7"/>
<feature type="transmembrane region" description="Helical" evidence="1">
    <location>
        <begin position="93"/>
        <end position="111"/>
    </location>
</feature>
<name>A0A8I2BTL7_XANMN</name>